<dbReference type="GO" id="GO:0003677">
    <property type="term" value="F:DNA binding"/>
    <property type="evidence" value="ECO:0007669"/>
    <property type="project" value="UniProtKB-KW"/>
</dbReference>
<comment type="caution">
    <text evidence="5">The sequence shown here is derived from an EMBL/GenBank/DDBJ whole genome shotgun (WGS) entry which is preliminary data.</text>
</comment>
<accession>A0A8J3M490</accession>
<keyword evidence="6" id="KW-1185">Reference proteome</keyword>
<dbReference type="SUPFAM" id="SSF46785">
    <property type="entry name" value="Winged helix' DNA-binding domain"/>
    <property type="match status" value="1"/>
</dbReference>
<dbReference type="RefSeq" id="WP_168080175.1">
    <property type="nucleotide sequence ID" value="NZ_BAAAQJ010000015.1"/>
</dbReference>
<dbReference type="SMART" id="SM00895">
    <property type="entry name" value="FCD"/>
    <property type="match status" value="1"/>
</dbReference>
<dbReference type="PANTHER" id="PTHR43537:SF24">
    <property type="entry name" value="GLUCONATE OPERON TRANSCRIPTIONAL REPRESSOR"/>
    <property type="match status" value="1"/>
</dbReference>
<keyword evidence="1" id="KW-0805">Transcription regulation</keyword>
<feature type="domain" description="HTH gntR-type" evidence="4">
    <location>
        <begin position="7"/>
        <end position="74"/>
    </location>
</feature>
<dbReference type="EMBL" id="BONU01000068">
    <property type="protein sequence ID" value="GIG76665.1"/>
    <property type="molecule type" value="Genomic_DNA"/>
</dbReference>
<dbReference type="Pfam" id="PF07729">
    <property type="entry name" value="FCD"/>
    <property type="match status" value="1"/>
</dbReference>
<gene>
    <name evidence="5" type="ORF">Pfl04_50690</name>
</gene>
<sequence>MRAARRLTLTDDVYGAIKSLIMDHLIAPGERVTIDALARELSVSPTPIREALARLESEGLVRKRAMAGYSTAPLLTRDQFEELFEMRLLLECPAAARAAVRHAAGNVDVDALAQEAELPDRLSGDGYAGHAAFTARDAVFHERVAEASGNSMLSATFVRLHAHLHLHRLHFPTAHLGISTREHRRIVAAIASGSAEAASEAMRAHLEAARDRHRHAFAMVDA</sequence>
<dbReference type="Gene3D" id="1.10.10.10">
    <property type="entry name" value="Winged helix-like DNA-binding domain superfamily/Winged helix DNA-binding domain"/>
    <property type="match status" value="1"/>
</dbReference>
<evidence type="ECO:0000256" key="3">
    <source>
        <dbReference type="ARBA" id="ARBA00023163"/>
    </source>
</evidence>
<dbReference type="SMART" id="SM00345">
    <property type="entry name" value="HTH_GNTR"/>
    <property type="match status" value="1"/>
</dbReference>
<dbReference type="InterPro" id="IPR036390">
    <property type="entry name" value="WH_DNA-bd_sf"/>
</dbReference>
<protein>
    <submittedName>
        <fullName evidence="5">GntR family transcriptional regulator</fullName>
    </submittedName>
</protein>
<dbReference type="Proteomes" id="UP000653674">
    <property type="component" value="Unassembled WGS sequence"/>
</dbReference>
<keyword evidence="3" id="KW-0804">Transcription</keyword>
<dbReference type="InterPro" id="IPR000524">
    <property type="entry name" value="Tscrpt_reg_HTH_GntR"/>
</dbReference>
<evidence type="ECO:0000313" key="5">
    <source>
        <dbReference type="EMBL" id="GIG76665.1"/>
    </source>
</evidence>
<keyword evidence="2" id="KW-0238">DNA-binding</keyword>
<dbReference type="PANTHER" id="PTHR43537">
    <property type="entry name" value="TRANSCRIPTIONAL REGULATOR, GNTR FAMILY"/>
    <property type="match status" value="1"/>
</dbReference>
<dbReference type="InterPro" id="IPR011711">
    <property type="entry name" value="GntR_C"/>
</dbReference>
<evidence type="ECO:0000256" key="2">
    <source>
        <dbReference type="ARBA" id="ARBA00023125"/>
    </source>
</evidence>
<dbReference type="Pfam" id="PF00392">
    <property type="entry name" value="GntR"/>
    <property type="match status" value="1"/>
</dbReference>
<dbReference type="PROSITE" id="PS50949">
    <property type="entry name" value="HTH_GNTR"/>
    <property type="match status" value="1"/>
</dbReference>
<dbReference type="InterPro" id="IPR036388">
    <property type="entry name" value="WH-like_DNA-bd_sf"/>
</dbReference>
<dbReference type="SUPFAM" id="SSF48008">
    <property type="entry name" value="GntR ligand-binding domain-like"/>
    <property type="match status" value="1"/>
</dbReference>
<dbReference type="InterPro" id="IPR008920">
    <property type="entry name" value="TF_FadR/GntR_C"/>
</dbReference>
<dbReference type="AlphaFoldDB" id="A0A8J3M490"/>
<name>A0A8J3M490_9ACTN</name>
<evidence type="ECO:0000313" key="6">
    <source>
        <dbReference type="Proteomes" id="UP000653674"/>
    </source>
</evidence>
<dbReference type="GO" id="GO:0003700">
    <property type="term" value="F:DNA-binding transcription factor activity"/>
    <property type="evidence" value="ECO:0007669"/>
    <property type="project" value="InterPro"/>
</dbReference>
<dbReference type="Gene3D" id="1.20.120.530">
    <property type="entry name" value="GntR ligand-binding domain-like"/>
    <property type="match status" value="1"/>
</dbReference>
<evidence type="ECO:0000256" key="1">
    <source>
        <dbReference type="ARBA" id="ARBA00023015"/>
    </source>
</evidence>
<organism evidence="5 6">
    <name type="scientific">Planosporangium flavigriseum</name>
    <dbReference type="NCBI Taxonomy" id="373681"/>
    <lineage>
        <taxon>Bacteria</taxon>
        <taxon>Bacillati</taxon>
        <taxon>Actinomycetota</taxon>
        <taxon>Actinomycetes</taxon>
        <taxon>Micromonosporales</taxon>
        <taxon>Micromonosporaceae</taxon>
        <taxon>Planosporangium</taxon>
    </lineage>
</organism>
<proteinExistence type="predicted"/>
<evidence type="ECO:0000259" key="4">
    <source>
        <dbReference type="PROSITE" id="PS50949"/>
    </source>
</evidence>
<dbReference type="CDD" id="cd07377">
    <property type="entry name" value="WHTH_GntR"/>
    <property type="match status" value="1"/>
</dbReference>
<reference evidence="5" key="1">
    <citation type="submission" date="2021-01" db="EMBL/GenBank/DDBJ databases">
        <title>Whole genome shotgun sequence of Planosporangium flavigriseum NBRC 105377.</title>
        <authorList>
            <person name="Komaki H."/>
            <person name="Tamura T."/>
        </authorList>
    </citation>
    <scope>NUCLEOTIDE SEQUENCE</scope>
    <source>
        <strain evidence="5">NBRC 105377</strain>
    </source>
</reference>